<evidence type="ECO:0000313" key="2">
    <source>
        <dbReference type="EMBL" id="KAG0647323.1"/>
    </source>
</evidence>
<dbReference type="Proteomes" id="UP000785200">
    <property type="component" value="Unassembled WGS sequence"/>
</dbReference>
<organism evidence="2 3">
    <name type="scientific">Hyphodiscus hymeniophilus</name>
    <dbReference type="NCBI Taxonomy" id="353542"/>
    <lineage>
        <taxon>Eukaryota</taxon>
        <taxon>Fungi</taxon>
        <taxon>Dikarya</taxon>
        <taxon>Ascomycota</taxon>
        <taxon>Pezizomycotina</taxon>
        <taxon>Leotiomycetes</taxon>
        <taxon>Helotiales</taxon>
        <taxon>Hyphodiscaceae</taxon>
        <taxon>Hyphodiscus</taxon>
    </lineage>
</organism>
<keyword evidence="3" id="KW-1185">Reference proteome</keyword>
<keyword evidence="1" id="KW-0732">Signal</keyword>
<feature type="chain" id="PRO_5040157297" evidence="1">
    <location>
        <begin position="23"/>
        <end position="205"/>
    </location>
</feature>
<dbReference type="OrthoDB" id="10010954at2759"/>
<evidence type="ECO:0000256" key="1">
    <source>
        <dbReference type="SAM" id="SignalP"/>
    </source>
</evidence>
<reference evidence="2" key="1">
    <citation type="submission" date="2019-07" db="EMBL/GenBank/DDBJ databases">
        <title>Hyphodiscus hymeniophilus genome sequencing and assembly.</title>
        <authorList>
            <person name="Kramer G."/>
            <person name="Nodwell J."/>
        </authorList>
    </citation>
    <scope>NUCLEOTIDE SEQUENCE</scope>
    <source>
        <strain evidence="2">ATCC 34498</strain>
    </source>
</reference>
<dbReference type="EMBL" id="VNKQ01000013">
    <property type="protein sequence ID" value="KAG0647323.1"/>
    <property type="molecule type" value="Genomic_DNA"/>
</dbReference>
<comment type="caution">
    <text evidence="2">The sequence shown here is derived from an EMBL/GenBank/DDBJ whole genome shotgun (WGS) entry which is preliminary data.</text>
</comment>
<sequence length="205" mass="22921">MIMPNVCILLASIFAFTLAVSANPSKPSVRVVPMAPINNNTICNNTICNNTIITNTPHFTYDELYKLLTNFWDNFLYPADGAQAKSINSTLLSENVQGRMDATRTFDGRELNTEYLFGLFANLAATPSSISLLGVPISYEVLKFAANDYISSASTRVMFNMTSLNLIVPIEIETWTTWNSLGQMTQYDGIFKYWQWLLDTVIEAA</sequence>
<name>A0A9P7AV28_9HELO</name>
<dbReference type="AlphaFoldDB" id="A0A9P7AV28"/>
<accession>A0A9P7AV28</accession>
<gene>
    <name evidence="2" type="ORF">D0Z07_6924</name>
</gene>
<proteinExistence type="predicted"/>
<feature type="signal peptide" evidence="1">
    <location>
        <begin position="1"/>
        <end position="22"/>
    </location>
</feature>
<evidence type="ECO:0000313" key="3">
    <source>
        <dbReference type="Proteomes" id="UP000785200"/>
    </source>
</evidence>
<protein>
    <submittedName>
        <fullName evidence="2">Uncharacterized protein</fullName>
    </submittedName>
</protein>